<name>A0ABS5YEC7_9GAMM</name>
<reference evidence="4 5" key="1">
    <citation type="journal article" date="2021" name="Genome Biol. Evol.">
        <title>The evolution of interdependence in a four-way mealybug symbiosis.</title>
        <authorList>
            <person name="Garber A.I."/>
            <person name="Kupper M."/>
            <person name="Laetsch D.R."/>
            <person name="Weldon S.R."/>
            <person name="Ladinsky M.S."/>
            <person name="Bjorkman P.J."/>
            <person name="McCutcheon J.P."/>
        </authorList>
    </citation>
    <scope>NUCLEOTIDE SEQUENCE [LARGE SCALE GENOMIC DNA]</scope>
    <source>
        <strain evidence="4">SOD</strain>
    </source>
</reference>
<feature type="compositionally biased region" description="Polar residues" evidence="2">
    <location>
        <begin position="210"/>
        <end position="219"/>
    </location>
</feature>
<proteinExistence type="inferred from homology"/>
<evidence type="ECO:0000256" key="1">
    <source>
        <dbReference type="ARBA" id="ARBA00010116"/>
    </source>
</evidence>
<evidence type="ECO:0000313" key="4">
    <source>
        <dbReference type="EMBL" id="MBT9433404.1"/>
    </source>
</evidence>
<keyword evidence="5" id="KW-1185">Reference proteome</keyword>
<feature type="compositionally biased region" description="Low complexity" evidence="2">
    <location>
        <begin position="182"/>
        <end position="209"/>
    </location>
</feature>
<dbReference type="InterPro" id="IPR038177">
    <property type="entry name" value="IAT_beta_sf"/>
</dbReference>
<dbReference type="PANTHER" id="PTHR39576:SF2">
    <property type="entry name" value="ATTACHING AND EFFACING PROTEIN HOMOLOG-RELATED"/>
    <property type="match status" value="1"/>
</dbReference>
<sequence>MPLITFGLDNIFYRHCGSNTTFGLSLNYQLGVPLAQQLDPGNVATKGKVADSRYRLVERNNKIVLDYRQTSQQPEFVLPPTIERYPGETKLLKYSFHGTFKMKSIKWDDHALRASGGNIRQLGAQAYAIHFPHHQPAGINQMMILAVANDDHGNTSNRSEITVSVLPLQQVTQLKGDDEVSQRQQNNSGQSSHDQPQSSSSDSSHQKQQADNNRTNTPTHPGKEDTNEGQSPHNNSGAKSMPGPANNIHAQTDTTHQRENENGPPQTDEHAQDQHQSNGGHSSNHEPQSSFSTNSIPSMDLNSSTHRASDITVNGAPPPQEMGTNPPRVDASSLKDGSRKLRKLAQVESNNGVERWMPLTVTEAEKEESARITEKVKAEEKNNGTSDIGKILQRRVVVELSEPSSDEDDDSVDFNLTDGTLPK</sequence>
<feature type="region of interest" description="Disordered" evidence="2">
    <location>
        <begin position="174"/>
        <end position="339"/>
    </location>
</feature>
<organism evidence="4 5">
    <name type="scientific">Candidatus Sodalis endolongispinus</name>
    <dbReference type="NCBI Taxonomy" id="2812662"/>
    <lineage>
        <taxon>Bacteria</taxon>
        <taxon>Pseudomonadati</taxon>
        <taxon>Pseudomonadota</taxon>
        <taxon>Gammaproteobacteria</taxon>
        <taxon>Enterobacterales</taxon>
        <taxon>Bruguierivoracaceae</taxon>
        <taxon>Sodalis</taxon>
    </lineage>
</organism>
<dbReference type="Pfam" id="PF11924">
    <property type="entry name" value="IAT_beta"/>
    <property type="match status" value="1"/>
</dbReference>
<dbReference type="EMBL" id="JAFJYC010000003">
    <property type="protein sequence ID" value="MBT9433404.1"/>
    <property type="molecule type" value="Genomic_DNA"/>
</dbReference>
<dbReference type="InterPro" id="IPR024519">
    <property type="entry name" value="IAT_beta"/>
</dbReference>
<comment type="similarity">
    <text evidence="1">Belongs to the intimin/invasin family.</text>
</comment>
<accession>A0ABS5YEC7</accession>
<evidence type="ECO:0000313" key="5">
    <source>
        <dbReference type="Proteomes" id="UP000811282"/>
    </source>
</evidence>
<feature type="compositionally biased region" description="Polar residues" evidence="2">
    <location>
        <begin position="228"/>
        <end position="238"/>
    </location>
</feature>
<dbReference type="Gene3D" id="2.40.160.160">
    <property type="entry name" value="Inverse autotransporter, beta-domain"/>
    <property type="match status" value="1"/>
</dbReference>
<protein>
    <submittedName>
        <fullName evidence="4">Inverse autotransporter beta domain-containing protein</fullName>
    </submittedName>
</protein>
<dbReference type="Proteomes" id="UP000811282">
    <property type="component" value="Unassembled WGS sequence"/>
</dbReference>
<feature type="compositionally biased region" description="Polar residues" evidence="2">
    <location>
        <begin position="274"/>
        <end position="306"/>
    </location>
</feature>
<feature type="domain" description="Inverse autotransporter beta-domain" evidence="3">
    <location>
        <begin position="1"/>
        <end position="61"/>
    </location>
</feature>
<feature type="region of interest" description="Disordered" evidence="2">
    <location>
        <begin position="400"/>
        <end position="423"/>
    </location>
</feature>
<dbReference type="PANTHER" id="PTHR39576">
    <property type="entry name" value="ATTACHING AND EFFACING PROTEIN HOMOLOG-RELATED-RELATED"/>
    <property type="match status" value="1"/>
</dbReference>
<evidence type="ECO:0000256" key="2">
    <source>
        <dbReference type="SAM" id="MobiDB-lite"/>
    </source>
</evidence>
<feature type="compositionally biased region" description="Basic and acidic residues" evidence="2">
    <location>
        <begin position="255"/>
        <end position="273"/>
    </location>
</feature>
<dbReference type="InterPro" id="IPR051715">
    <property type="entry name" value="Intimin-Invasin_domain"/>
</dbReference>
<gene>
    <name evidence="4" type="ORF">JZM24_17215</name>
</gene>
<comment type="caution">
    <text evidence="4">The sequence shown here is derived from an EMBL/GenBank/DDBJ whole genome shotgun (WGS) entry which is preliminary data.</text>
</comment>
<evidence type="ECO:0000259" key="3">
    <source>
        <dbReference type="Pfam" id="PF11924"/>
    </source>
</evidence>